<dbReference type="EMBL" id="JAAZKV010000007">
    <property type="protein sequence ID" value="NMA44371.1"/>
    <property type="molecule type" value="Genomic_DNA"/>
</dbReference>
<evidence type="ECO:0000313" key="1">
    <source>
        <dbReference type="EMBL" id="NMA44371.1"/>
    </source>
</evidence>
<organism evidence="1 2">
    <name type="scientific">Candidatus Iainarchaeum sp</name>
    <dbReference type="NCBI Taxonomy" id="3101447"/>
    <lineage>
        <taxon>Archaea</taxon>
        <taxon>Candidatus Iainarchaeota</taxon>
        <taxon>Candidatus Iainarchaeia</taxon>
        <taxon>Candidatus Iainarchaeales</taxon>
        <taxon>Candidatus Iainarchaeaceae</taxon>
        <taxon>Candidatus Iainarchaeum</taxon>
    </lineage>
</organism>
<name>A0A7K4BZ00_9ARCH</name>
<accession>A0A7K4BZ00</accession>
<protein>
    <submittedName>
        <fullName evidence="1">Uncharacterized protein</fullName>
    </submittedName>
</protein>
<sequence length="196" mass="22270">MVAVRKNRKMFPKKGAERKALMFASNVSNMPKEKRFGALRRFLKGKSVSERAVARSVLRTYKSRTKVFNTFNGLVSEFRKKNPSFEGVILFGGAVKKASPPSDLDFIFVGNLPNSEKKRFCNLLSQRTGIVANPFPVKIDVRSNPKVFDSLLSIPYLHNHREWTVQNFVGPLSAKRRLVKAYNSSLKRVKPARIIN</sequence>
<proteinExistence type="predicted"/>
<dbReference type="Proteomes" id="UP000526302">
    <property type="component" value="Unassembled WGS sequence"/>
</dbReference>
<evidence type="ECO:0000313" key="2">
    <source>
        <dbReference type="Proteomes" id="UP000526302"/>
    </source>
</evidence>
<dbReference type="AlphaFoldDB" id="A0A7K4BZ00"/>
<reference evidence="1 2" key="1">
    <citation type="journal article" date="2020" name="Biotechnol. Biofuels">
        <title>New insights from the biogas microbiome by comprehensive genome-resolved metagenomics of nearly 1600 species originating from multiple anaerobic digesters.</title>
        <authorList>
            <person name="Campanaro S."/>
            <person name="Treu L."/>
            <person name="Rodriguez-R L.M."/>
            <person name="Kovalovszki A."/>
            <person name="Ziels R.M."/>
            <person name="Maus I."/>
            <person name="Zhu X."/>
            <person name="Kougias P.G."/>
            <person name="Basile A."/>
            <person name="Luo G."/>
            <person name="Schluter A."/>
            <person name="Konstantinidis K.T."/>
            <person name="Angelidaki I."/>
        </authorList>
    </citation>
    <scope>NUCLEOTIDE SEQUENCE [LARGE SCALE GENOMIC DNA]</scope>
    <source>
        <strain evidence="1">AS22ysBPME_79</strain>
    </source>
</reference>
<gene>
    <name evidence="1" type="ORF">GX950_00970</name>
</gene>
<comment type="caution">
    <text evidence="1">The sequence shown here is derived from an EMBL/GenBank/DDBJ whole genome shotgun (WGS) entry which is preliminary data.</text>
</comment>